<dbReference type="Gene3D" id="3.40.50.150">
    <property type="entry name" value="Vaccinia Virus protein VP39"/>
    <property type="match status" value="1"/>
</dbReference>
<dbReference type="SUPFAM" id="SSF53335">
    <property type="entry name" value="S-adenosyl-L-methionine-dependent methyltransferases"/>
    <property type="match status" value="1"/>
</dbReference>
<evidence type="ECO:0000313" key="1">
    <source>
        <dbReference type="EMBL" id="QHU22062.1"/>
    </source>
</evidence>
<dbReference type="InterPro" id="IPR010743">
    <property type="entry name" value="Methionine_synth_MetW"/>
</dbReference>
<evidence type="ECO:0008006" key="2">
    <source>
        <dbReference type="Google" id="ProtNLM"/>
    </source>
</evidence>
<dbReference type="Pfam" id="PF07021">
    <property type="entry name" value="MetW"/>
    <property type="match status" value="1"/>
</dbReference>
<name>A0A6C0KVR2_9ZZZZ</name>
<sequence>MLLNPALFTLPPSEIVSCGLQNLTYGSLTKKGLKTMVKTIQSYMDSESVHGFDLGCGDGELIYHLEQKLPDSTWEGVEISEHRVAQAVRDVRIWQGDFLSENLRPYTVLHADNLCLEDGVAERLESKIALEFEGLYITYRTPVALDFLRISRYLNTVLIETTWTTHPIHFYQVY</sequence>
<organism evidence="1">
    <name type="scientific">viral metagenome</name>
    <dbReference type="NCBI Taxonomy" id="1070528"/>
    <lineage>
        <taxon>unclassified sequences</taxon>
        <taxon>metagenomes</taxon>
        <taxon>organismal metagenomes</taxon>
    </lineage>
</organism>
<dbReference type="EMBL" id="MN740995">
    <property type="protein sequence ID" value="QHU22062.1"/>
    <property type="molecule type" value="Genomic_DNA"/>
</dbReference>
<dbReference type="InterPro" id="IPR029063">
    <property type="entry name" value="SAM-dependent_MTases_sf"/>
</dbReference>
<accession>A0A6C0KVR2</accession>
<reference evidence="1" key="1">
    <citation type="journal article" date="2020" name="Nature">
        <title>Giant virus diversity and host interactions through global metagenomics.</title>
        <authorList>
            <person name="Schulz F."/>
            <person name="Roux S."/>
            <person name="Paez-Espino D."/>
            <person name="Jungbluth S."/>
            <person name="Walsh D.A."/>
            <person name="Denef V.J."/>
            <person name="McMahon K.D."/>
            <person name="Konstantinidis K.T."/>
            <person name="Eloe-Fadrosh E.A."/>
            <person name="Kyrpides N.C."/>
            <person name="Woyke T."/>
        </authorList>
    </citation>
    <scope>NUCLEOTIDE SEQUENCE</scope>
    <source>
        <strain evidence="1">GVMAG-S-3300013286-35</strain>
    </source>
</reference>
<protein>
    <recommendedName>
        <fullName evidence="2">Methyltransferase</fullName>
    </recommendedName>
</protein>
<proteinExistence type="predicted"/>
<dbReference type="AlphaFoldDB" id="A0A6C0KVR2"/>